<feature type="transmembrane region" description="Helical" evidence="2">
    <location>
        <begin position="54"/>
        <end position="75"/>
    </location>
</feature>
<feature type="transmembrane region" description="Helical" evidence="2">
    <location>
        <begin position="276"/>
        <end position="294"/>
    </location>
</feature>
<evidence type="ECO:0000313" key="5">
    <source>
        <dbReference type="Proteomes" id="UP000604066"/>
    </source>
</evidence>
<dbReference type="SUPFAM" id="SSF103481">
    <property type="entry name" value="Multidrug resistance efflux transporter EmrE"/>
    <property type="match status" value="2"/>
</dbReference>
<name>A0ABX2RBG8_9THEO</name>
<feature type="domain" description="EamA" evidence="3">
    <location>
        <begin position="180"/>
        <end position="317"/>
    </location>
</feature>
<dbReference type="Gene3D" id="1.10.3730.20">
    <property type="match status" value="1"/>
</dbReference>
<feature type="transmembrane region" description="Helical" evidence="2">
    <location>
        <begin position="21"/>
        <end position="48"/>
    </location>
</feature>
<evidence type="ECO:0000259" key="3">
    <source>
        <dbReference type="Pfam" id="PF00892"/>
    </source>
</evidence>
<dbReference type="Proteomes" id="UP000604066">
    <property type="component" value="Unassembled WGS sequence"/>
</dbReference>
<feature type="transmembrane region" description="Helical" evidence="2">
    <location>
        <begin position="218"/>
        <end position="239"/>
    </location>
</feature>
<evidence type="ECO:0000313" key="4">
    <source>
        <dbReference type="EMBL" id="NYE58516.1"/>
    </source>
</evidence>
<evidence type="ECO:0000256" key="1">
    <source>
        <dbReference type="ARBA" id="ARBA00007362"/>
    </source>
</evidence>
<proteinExistence type="inferred from homology"/>
<evidence type="ECO:0000256" key="2">
    <source>
        <dbReference type="SAM" id="Phobius"/>
    </source>
</evidence>
<dbReference type="PANTHER" id="PTHR22911:SF137">
    <property type="entry name" value="SOLUTE CARRIER FAMILY 35 MEMBER G2-RELATED"/>
    <property type="match status" value="1"/>
</dbReference>
<feature type="transmembrane region" description="Helical" evidence="2">
    <location>
        <begin position="96"/>
        <end position="116"/>
    </location>
</feature>
<keyword evidence="2" id="KW-0472">Membrane</keyword>
<sequence>MSDLKAQELQMSRELAHAKRGLGWGVLSGATWGLDGVILGMALALAPFTNSTSLYLAPLVSAALHDGFAAVWLLIYNFLNGKASEYLRTLSTKPGLMVILAACFGGPIAMSGYLLGINMAGASYALAITAMYPAVGAILAVFILKERITPRVWLGIILCILGAIIVGYTPPEGNYPNFYLGLAFALLATFGWGMEGVLSTFGMDMIDPDIAIGIREGFSFLAYLILVIPIIKGFPMFVATFSENSIYYLILAGFLGALSYLAWYKALNMTGVGRAMALNITYALWAVFFGAILTDLKITPTLLGGAIIITIGTLLVTANPKELLNLRAR</sequence>
<reference evidence="4 5" key="1">
    <citation type="submission" date="2020-07" db="EMBL/GenBank/DDBJ databases">
        <title>Genomic Encyclopedia of Type Strains, Phase III (KMG-III): the genomes of soil and plant-associated and newly described type strains.</title>
        <authorList>
            <person name="Whitman W."/>
        </authorList>
    </citation>
    <scope>NUCLEOTIDE SEQUENCE [LARGE SCALE GENOMIC DNA]</scope>
    <source>
        <strain evidence="4 5">DSM 11255</strain>
    </source>
</reference>
<dbReference type="InterPro" id="IPR037185">
    <property type="entry name" value="EmrE-like"/>
</dbReference>
<accession>A0ABX2RBG8</accession>
<comment type="similarity">
    <text evidence="1">Belongs to the EamA transporter family.</text>
</comment>
<feature type="domain" description="EamA" evidence="3">
    <location>
        <begin position="21"/>
        <end position="166"/>
    </location>
</feature>
<gene>
    <name evidence="4" type="ORF">HDG70_002267</name>
</gene>
<feature type="transmembrane region" description="Helical" evidence="2">
    <location>
        <begin position="245"/>
        <end position="264"/>
    </location>
</feature>
<keyword evidence="2" id="KW-0812">Transmembrane</keyword>
<keyword evidence="2" id="KW-1133">Transmembrane helix</keyword>
<feature type="transmembrane region" description="Helical" evidence="2">
    <location>
        <begin position="300"/>
        <end position="319"/>
    </location>
</feature>
<protein>
    <submittedName>
        <fullName evidence="4">Drug/metabolite transporter (DMT)-like permease</fullName>
    </submittedName>
</protein>
<organism evidence="4 5">
    <name type="scientific">Carboxydothermus ferrireducens DSM 11255</name>
    <dbReference type="NCBI Taxonomy" id="1119529"/>
    <lineage>
        <taxon>Bacteria</taxon>
        <taxon>Bacillati</taxon>
        <taxon>Bacillota</taxon>
        <taxon>Clostridia</taxon>
        <taxon>Thermoanaerobacterales</taxon>
        <taxon>Thermoanaerobacteraceae</taxon>
        <taxon>Carboxydothermus</taxon>
    </lineage>
</organism>
<feature type="transmembrane region" description="Helical" evidence="2">
    <location>
        <begin position="177"/>
        <end position="198"/>
    </location>
</feature>
<dbReference type="PANTHER" id="PTHR22911">
    <property type="entry name" value="ACYL-MALONYL CONDENSING ENZYME-RELATED"/>
    <property type="match status" value="1"/>
</dbReference>
<comment type="caution">
    <text evidence="4">The sequence shown here is derived from an EMBL/GenBank/DDBJ whole genome shotgun (WGS) entry which is preliminary data.</text>
</comment>
<feature type="transmembrane region" description="Helical" evidence="2">
    <location>
        <begin position="122"/>
        <end position="144"/>
    </location>
</feature>
<dbReference type="RefSeq" id="WP_051250278.1">
    <property type="nucleotide sequence ID" value="NZ_ATYG01000027.1"/>
</dbReference>
<keyword evidence="5" id="KW-1185">Reference proteome</keyword>
<dbReference type="InterPro" id="IPR000620">
    <property type="entry name" value="EamA_dom"/>
</dbReference>
<dbReference type="Pfam" id="PF00892">
    <property type="entry name" value="EamA"/>
    <property type="match status" value="2"/>
</dbReference>
<dbReference type="EMBL" id="JACCBS010000003">
    <property type="protein sequence ID" value="NYE58516.1"/>
    <property type="molecule type" value="Genomic_DNA"/>
</dbReference>
<feature type="transmembrane region" description="Helical" evidence="2">
    <location>
        <begin position="151"/>
        <end position="171"/>
    </location>
</feature>